<accession>A0AAV6XJZ3</accession>
<dbReference type="Pfam" id="PF00331">
    <property type="entry name" value="Glyco_hydro_10"/>
    <property type="match status" value="1"/>
</dbReference>
<gene>
    <name evidence="6" type="ORF">BUALT_Bualt06G0042400</name>
</gene>
<keyword evidence="2" id="KW-0378">Hydrolase</keyword>
<feature type="domain" description="GH10" evidence="5">
    <location>
        <begin position="94"/>
        <end position="393"/>
    </location>
</feature>
<evidence type="ECO:0000256" key="4">
    <source>
        <dbReference type="ARBA" id="ARBA00023326"/>
    </source>
</evidence>
<comment type="caution">
    <text evidence="6">The sequence shown here is derived from an EMBL/GenBank/DDBJ whole genome shotgun (WGS) entry which is preliminary data.</text>
</comment>
<evidence type="ECO:0000313" key="6">
    <source>
        <dbReference type="EMBL" id="KAG8380692.1"/>
    </source>
</evidence>
<evidence type="ECO:0000259" key="5">
    <source>
        <dbReference type="PROSITE" id="PS51760"/>
    </source>
</evidence>
<keyword evidence="7" id="KW-1185">Reference proteome</keyword>
<dbReference type="InterPro" id="IPR044846">
    <property type="entry name" value="GH10"/>
</dbReference>
<dbReference type="Proteomes" id="UP000826271">
    <property type="component" value="Unassembled WGS sequence"/>
</dbReference>
<evidence type="ECO:0000313" key="7">
    <source>
        <dbReference type="Proteomes" id="UP000826271"/>
    </source>
</evidence>
<dbReference type="GO" id="GO:0000272">
    <property type="term" value="P:polysaccharide catabolic process"/>
    <property type="evidence" value="ECO:0007669"/>
    <property type="project" value="UniProtKB-KW"/>
</dbReference>
<keyword evidence="4" id="KW-0624">Polysaccharide degradation</keyword>
<dbReference type="InterPro" id="IPR001000">
    <property type="entry name" value="GH10_dom"/>
</dbReference>
<dbReference type="SMART" id="SM00633">
    <property type="entry name" value="Glyco_10"/>
    <property type="match status" value="1"/>
</dbReference>
<sequence>MPEMLRFSFLGILGGVAVAGGGWPGSFYDILFCFLFCFNFQTDQNPTSDIWISSVSLQPFTHEEWKSHQDQSVEKVRKGKVKFQVVDERGRSVSNATISIKQTRPQFPLGNVMNAYILKKPAYAKWFSSRFKYTVFENELKWTATEPQRHGSINYTIPDAMLNFSKSHGLIARGHTVLWGSQQSNPQWLANFTREELWEAANSRVNSVMNRYKEQFMHWDVVNENLHFPWLEDILGENASTTFYIKANEIDPKTLLFLNEYFTIEKGSDKKPSPWKYLQKIWELRKQGYNGHLGIGLQSHFSEMSLPYIRASIDVLNSAKLPIWVTELDVANDTGPLRQAKDLEQILRELHAHEAVQGIMMWSGWNLHGACYRMCLTDDDFKNLATGDVVDKIMAEWSYAAGLQGITKADGYFDTSLFYGEYEANIIHPKLPGNANLQKFKVVPYKKAQDVVIFKICV</sequence>
<dbReference type="PANTHER" id="PTHR31490">
    <property type="entry name" value="GLYCOSYL HYDROLASE"/>
    <property type="match status" value="1"/>
</dbReference>
<dbReference type="Gene3D" id="3.20.20.80">
    <property type="entry name" value="Glycosidases"/>
    <property type="match status" value="1"/>
</dbReference>
<proteinExistence type="inferred from homology"/>
<dbReference type="SUPFAM" id="SSF51445">
    <property type="entry name" value="(Trans)glycosidases"/>
    <property type="match status" value="1"/>
</dbReference>
<dbReference type="PANTHER" id="PTHR31490:SF2">
    <property type="entry name" value="GLYCOSYL HYDROLASE FAMILY 10 PROTEIN"/>
    <property type="match status" value="1"/>
</dbReference>
<dbReference type="InterPro" id="IPR017853">
    <property type="entry name" value="GH"/>
</dbReference>
<evidence type="ECO:0000256" key="3">
    <source>
        <dbReference type="ARBA" id="ARBA00023277"/>
    </source>
</evidence>
<dbReference type="AlphaFoldDB" id="A0AAV6XJZ3"/>
<protein>
    <recommendedName>
        <fullName evidence="5">GH10 domain-containing protein</fullName>
    </recommendedName>
</protein>
<dbReference type="GO" id="GO:0031176">
    <property type="term" value="F:endo-1,4-beta-xylanase activity"/>
    <property type="evidence" value="ECO:0007669"/>
    <property type="project" value="UniProtKB-ARBA"/>
</dbReference>
<evidence type="ECO:0000256" key="1">
    <source>
        <dbReference type="ARBA" id="ARBA00007495"/>
    </source>
</evidence>
<dbReference type="EMBL" id="WHWC01000006">
    <property type="protein sequence ID" value="KAG8380692.1"/>
    <property type="molecule type" value="Genomic_DNA"/>
</dbReference>
<comment type="similarity">
    <text evidence="1">Belongs to the glycosyl hydrolase 10 (cellulase F) family.</text>
</comment>
<keyword evidence="3" id="KW-0119">Carbohydrate metabolism</keyword>
<dbReference type="PROSITE" id="PS51760">
    <property type="entry name" value="GH10_2"/>
    <property type="match status" value="1"/>
</dbReference>
<evidence type="ECO:0000256" key="2">
    <source>
        <dbReference type="ARBA" id="ARBA00022801"/>
    </source>
</evidence>
<reference evidence="6" key="1">
    <citation type="submission" date="2019-10" db="EMBL/GenBank/DDBJ databases">
        <authorList>
            <person name="Zhang R."/>
            <person name="Pan Y."/>
            <person name="Wang J."/>
            <person name="Ma R."/>
            <person name="Yu S."/>
        </authorList>
    </citation>
    <scope>NUCLEOTIDE SEQUENCE</scope>
    <source>
        <strain evidence="6">LA-IB0</strain>
        <tissue evidence="6">Leaf</tissue>
    </source>
</reference>
<name>A0AAV6XJZ3_9LAMI</name>
<organism evidence="6 7">
    <name type="scientific">Buddleja alternifolia</name>
    <dbReference type="NCBI Taxonomy" id="168488"/>
    <lineage>
        <taxon>Eukaryota</taxon>
        <taxon>Viridiplantae</taxon>
        <taxon>Streptophyta</taxon>
        <taxon>Embryophyta</taxon>
        <taxon>Tracheophyta</taxon>
        <taxon>Spermatophyta</taxon>
        <taxon>Magnoliopsida</taxon>
        <taxon>eudicotyledons</taxon>
        <taxon>Gunneridae</taxon>
        <taxon>Pentapetalae</taxon>
        <taxon>asterids</taxon>
        <taxon>lamiids</taxon>
        <taxon>Lamiales</taxon>
        <taxon>Scrophulariaceae</taxon>
        <taxon>Buddlejeae</taxon>
        <taxon>Buddleja</taxon>
    </lineage>
</organism>